<dbReference type="EMBL" id="PNQX01000002">
    <property type="protein sequence ID" value="PMQ19473.1"/>
    <property type="molecule type" value="Genomic_DNA"/>
</dbReference>
<comment type="caution">
    <text evidence="2">The sequence shown here is derived from an EMBL/GenBank/DDBJ whole genome shotgun (WGS) entry which is preliminary data.</text>
</comment>
<organism evidence="2 4">
    <name type="scientific">Glutamicibacter arilaitensis</name>
    <dbReference type="NCBI Taxonomy" id="256701"/>
    <lineage>
        <taxon>Bacteria</taxon>
        <taxon>Bacillati</taxon>
        <taxon>Actinomycetota</taxon>
        <taxon>Actinomycetes</taxon>
        <taxon>Micrococcales</taxon>
        <taxon>Micrococcaceae</taxon>
        <taxon>Glutamicibacter</taxon>
    </lineage>
</organism>
<dbReference type="GeneID" id="303183968"/>
<feature type="domain" description="Elongation factor G-binding protein C-terminal treble-clef zinc-finger" evidence="1">
    <location>
        <begin position="9"/>
        <end position="161"/>
    </location>
</feature>
<dbReference type="RefSeq" id="WP_013347742.1">
    <property type="nucleotide sequence ID" value="NZ_JABUYH010000057.1"/>
</dbReference>
<evidence type="ECO:0000313" key="5">
    <source>
        <dbReference type="Proteomes" id="UP000297638"/>
    </source>
</evidence>
<name>A0A2N7S016_9MICC</name>
<reference evidence="2 4" key="1">
    <citation type="journal article" date="2017" name="Elife">
        <title>Extensive horizontal gene transfer in cheese-associated bacteria.</title>
        <authorList>
            <person name="Bonham K.S."/>
            <person name="Wolfe B.E."/>
            <person name="Dutton R.J."/>
        </authorList>
    </citation>
    <scope>NUCLEOTIDE SEQUENCE [LARGE SCALE GENOMIC DNA]</scope>
    <source>
        <strain evidence="2 4">JB182</strain>
    </source>
</reference>
<evidence type="ECO:0000313" key="4">
    <source>
        <dbReference type="Proteomes" id="UP000235739"/>
    </source>
</evidence>
<dbReference type="Pfam" id="PF16571">
    <property type="entry name" value="FBP_C"/>
    <property type="match status" value="1"/>
</dbReference>
<sequence>MQPLTEKTIRSSFVNASRQEAKKLTLPENFDSLDWDSLEYLGWRDPKMMQRGYLFHTDDSGRTRGILLRPTDGGRKPTNAAMCEMCRDVNIPCAVGMWTTKRAGQAGRDGDTLGTLICLNFECSRNVRIPPPKNPIYPDPMVVVAQRIELLDERVQSFLSRL</sequence>
<reference evidence="3 5" key="2">
    <citation type="submission" date="2019-03" db="EMBL/GenBank/DDBJ databases">
        <title>Glutamicibacter sp. LJH19 genome.</title>
        <authorList>
            <person name="Sinai Borker S."/>
            <person name="Kumar R."/>
        </authorList>
    </citation>
    <scope>NUCLEOTIDE SEQUENCE [LARGE SCALE GENOMIC DNA]</scope>
    <source>
        <strain evidence="3 5">LJH19</strain>
    </source>
</reference>
<dbReference type="EMBL" id="SPDS01000003">
    <property type="protein sequence ID" value="TFH54504.1"/>
    <property type="molecule type" value="Genomic_DNA"/>
</dbReference>
<accession>A0A2N7S016</accession>
<protein>
    <submittedName>
        <fullName evidence="2">FBP domain-containing protein</fullName>
    </submittedName>
</protein>
<proteinExistence type="predicted"/>
<dbReference type="OMA" id="FLHRSMC"/>
<dbReference type="Proteomes" id="UP000235739">
    <property type="component" value="Unassembled WGS sequence"/>
</dbReference>
<dbReference type="AlphaFoldDB" id="A0A2N7S016"/>
<dbReference type="InterPro" id="IPR032330">
    <property type="entry name" value="EF-G-binding_C"/>
</dbReference>
<dbReference type="Proteomes" id="UP000297638">
    <property type="component" value="Unassembled WGS sequence"/>
</dbReference>
<evidence type="ECO:0000259" key="1">
    <source>
        <dbReference type="Pfam" id="PF16571"/>
    </source>
</evidence>
<evidence type="ECO:0000313" key="2">
    <source>
        <dbReference type="EMBL" id="PMQ19473.1"/>
    </source>
</evidence>
<evidence type="ECO:0000313" key="3">
    <source>
        <dbReference type="EMBL" id="TFH54504.1"/>
    </source>
</evidence>
<gene>
    <name evidence="2" type="ORF">CIK84_12360</name>
    <name evidence="3" type="ORF">EXY26_15730</name>
</gene>